<name>A0A6A6RQV6_9PLEO</name>
<sequence length="111" mass="12940">MALLELPNKLTCKRSMNDSDSSESKDPKKEATVEQTSPEAITRRNQIQSPLLRLPEEVRNKIYNYAIGGHNTSNAWYWDLSTVLSLSYVSKQLYHDTRYRIFSLNEFYYGI</sequence>
<dbReference type="AlphaFoldDB" id="A0A6A6RQV6"/>
<keyword evidence="3" id="KW-1185">Reference proteome</keyword>
<evidence type="ECO:0000313" key="2">
    <source>
        <dbReference type="EMBL" id="KAF2636638.1"/>
    </source>
</evidence>
<evidence type="ECO:0000313" key="3">
    <source>
        <dbReference type="Proteomes" id="UP000799753"/>
    </source>
</evidence>
<dbReference type="EMBL" id="MU006797">
    <property type="protein sequence ID" value="KAF2636638.1"/>
    <property type="molecule type" value="Genomic_DNA"/>
</dbReference>
<evidence type="ECO:0008006" key="4">
    <source>
        <dbReference type="Google" id="ProtNLM"/>
    </source>
</evidence>
<reference evidence="2" key="1">
    <citation type="journal article" date="2020" name="Stud. Mycol.">
        <title>101 Dothideomycetes genomes: a test case for predicting lifestyles and emergence of pathogens.</title>
        <authorList>
            <person name="Haridas S."/>
            <person name="Albert R."/>
            <person name="Binder M."/>
            <person name="Bloem J."/>
            <person name="Labutti K."/>
            <person name="Salamov A."/>
            <person name="Andreopoulos B."/>
            <person name="Baker S."/>
            <person name="Barry K."/>
            <person name="Bills G."/>
            <person name="Bluhm B."/>
            <person name="Cannon C."/>
            <person name="Castanera R."/>
            <person name="Culley D."/>
            <person name="Daum C."/>
            <person name="Ezra D."/>
            <person name="Gonzalez J."/>
            <person name="Henrissat B."/>
            <person name="Kuo A."/>
            <person name="Liang C."/>
            <person name="Lipzen A."/>
            <person name="Lutzoni F."/>
            <person name="Magnuson J."/>
            <person name="Mondo S."/>
            <person name="Nolan M."/>
            <person name="Ohm R."/>
            <person name="Pangilinan J."/>
            <person name="Park H.-J."/>
            <person name="Ramirez L."/>
            <person name="Alfaro M."/>
            <person name="Sun H."/>
            <person name="Tritt A."/>
            <person name="Yoshinaga Y."/>
            <person name="Zwiers L.-H."/>
            <person name="Turgeon B."/>
            <person name="Goodwin S."/>
            <person name="Spatafora J."/>
            <person name="Crous P."/>
            <person name="Grigoriev I."/>
        </authorList>
    </citation>
    <scope>NUCLEOTIDE SEQUENCE</scope>
    <source>
        <strain evidence="2">CBS 473.64</strain>
    </source>
</reference>
<dbReference type="OrthoDB" id="5413827at2759"/>
<feature type="compositionally biased region" description="Polar residues" evidence="1">
    <location>
        <begin position="33"/>
        <end position="46"/>
    </location>
</feature>
<dbReference type="PANTHER" id="PTHR42085:SF1">
    <property type="entry name" value="F-BOX DOMAIN-CONTAINING PROTEIN"/>
    <property type="match status" value="1"/>
</dbReference>
<accession>A0A6A6RQV6</accession>
<feature type="region of interest" description="Disordered" evidence="1">
    <location>
        <begin position="13"/>
        <end position="46"/>
    </location>
</feature>
<gene>
    <name evidence="2" type="ORF">P280DRAFT_552813</name>
</gene>
<dbReference type="InterPro" id="IPR038883">
    <property type="entry name" value="AN11006-like"/>
</dbReference>
<protein>
    <recommendedName>
        <fullName evidence="4">F-box domain-containing protein</fullName>
    </recommendedName>
</protein>
<organism evidence="2 3">
    <name type="scientific">Massarina eburnea CBS 473.64</name>
    <dbReference type="NCBI Taxonomy" id="1395130"/>
    <lineage>
        <taxon>Eukaryota</taxon>
        <taxon>Fungi</taxon>
        <taxon>Dikarya</taxon>
        <taxon>Ascomycota</taxon>
        <taxon>Pezizomycotina</taxon>
        <taxon>Dothideomycetes</taxon>
        <taxon>Pleosporomycetidae</taxon>
        <taxon>Pleosporales</taxon>
        <taxon>Massarineae</taxon>
        <taxon>Massarinaceae</taxon>
        <taxon>Massarina</taxon>
    </lineage>
</organism>
<dbReference type="PANTHER" id="PTHR42085">
    <property type="entry name" value="F-BOX DOMAIN-CONTAINING PROTEIN"/>
    <property type="match status" value="1"/>
</dbReference>
<proteinExistence type="predicted"/>
<feature type="compositionally biased region" description="Basic and acidic residues" evidence="1">
    <location>
        <begin position="22"/>
        <end position="32"/>
    </location>
</feature>
<dbReference type="Proteomes" id="UP000799753">
    <property type="component" value="Unassembled WGS sequence"/>
</dbReference>
<evidence type="ECO:0000256" key="1">
    <source>
        <dbReference type="SAM" id="MobiDB-lite"/>
    </source>
</evidence>